<proteinExistence type="predicted"/>
<evidence type="ECO:0000313" key="2">
    <source>
        <dbReference type="Proteomes" id="UP000063308"/>
    </source>
</evidence>
<organism evidence="1 2">
    <name type="scientific">Bradyrhizobium diazoefficiens</name>
    <dbReference type="NCBI Taxonomy" id="1355477"/>
    <lineage>
        <taxon>Bacteria</taxon>
        <taxon>Pseudomonadati</taxon>
        <taxon>Pseudomonadota</taxon>
        <taxon>Alphaproteobacteria</taxon>
        <taxon>Hyphomicrobiales</taxon>
        <taxon>Nitrobacteraceae</taxon>
        <taxon>Bradyrhizobium</taxon>
    </lineage>
</organism>
<evidence type="ECO:0000313" key="1">
    <source>
        <dbReference type="EMBL" id="BAR58246.1"/>
    </source>
</evidence>
<sequence>MWFWQGTLLGLAGDAGIFILLSANSACQLVPAVTCEMEHVDVV</sequence>
<reference evidence="1 2" key="1">
    <citation type="submission" date="2014-11" db="EMBL/GenBank/DDBJ databases">
        <title>Symbiosis island explosion on the genome of extra-slow-growing strains of soybean bradyrhizobia with massive insertion sequences.</title>
        <authorList>
            <person name="Iida T."/>
            <person name="Minamisawa K."/>
        </authorList>
    </citation>
    <scope>NUCLEOTIDE SEQUENCE [LARGE SCALE GENOMIC DNA]</scope>
    <source>
        <strain evidence="1 2">NK6</strain>
    </source>
</reference>
<dbReference type="EMBL" id="AP014685">
    <property type="protein sequence ID" value="BAR58246.1"/>
    <property type="molecule type" value="Genomic_DNA"/>
</dbReference>
<accession>A0A0E4BQK6</accession>
<dbReference type="Proteomes" id="UP000063308">
    <property type="component" value="Chromosome"/>
</dbReference>
<gene>
    <name evidence="1" type="ORF">NK6_5087</name>
</gene>
<name>A0A0E4BQK6_9BRAD</name>
<protein>
    <submittedName>
        <fullName evidence="1">Uncharacterized protein</fullName>
    </submittedName>
</protein>
<dbReference type="AlphaFoldDB" id="A0A0E4BQK6"/>